<organism evidence="3 5">
    <name type="scientific">Croceicoccus marinus</name>
    <dbReference type="NCBI Taxonomy" id="450378"/>
    <lineage>
        <taxon>Bacteria</taxon>
        <taxon>Pseudomonadati</taxon>
        <taxon>Pseudomonadota</taxon>
        <taxon>Alphaproteobacteria</taxon>
        <taxon>Sphingomonadales</taxon>
        <taxon>Erythrobacteraceae</taxon>
        <taxon>Croceicoccus</taxon>
    </lineage>
</organism>
<gene>
    <name evidence="3" type="ORF">A9D14_16780</name>
    <name evidence="4" type="ORF">H4O24_16490</name>
</gene>
<evidence type="ECO:0000256" key="1">
    <source>
        <dbReference type="ARBA" id="ARBA00006484"/>
    </source>
</evidence>
<dbReference type="PRINTS" id="PR00081">
    <property type="entry name" value="GDHRDH"/>
</dbReference>
<dbReference type="FunFam" id="3.40.50.720:FF:000084">
    <property type="entry name" value="Short-chain dehydrogenase reductase"/>
    <property type="match status" value="1"/>
</dbReference>
<sequence>MSGLLAGRVALVTGAVRGIGLAAARSMAAKGAKVWIADLKPEGDTAVSQALESVPGGAYLSLDVADEGQWQAAIARIEREDGRLDILVNNAGIDGTGRVQDMTLELWRKVMSVNSDGAFLGTKHAYALLERSGKDRKGGSTIVNVSSVMGFVAFPESSAYCASKGAIRQFSKACAVEFATYGAPIRVNSVHPGFVQTPLLDEGFDRMVSRGVAEKADDLKKQVSESTPVGRLGTMQEIGDAIAFLASEEASYMTGSEMVVDGGYIAR</sequence>
<proteinExistence type="inferred from homology"/>
<dbReference type="OrthoDB" id="5457012at2"/>
<evidence type="ECO:0000313" key="6">
    <source>
        <dbReference type="Proteomes" id="UP000515297"/>
    </source>
</evidence>
<dbReference type="AlphaFoldDB" id="A0A1Z1FGN4"/>
<dbReference type="STRING" id="450378.GCA_001661675_03372"/>
<dbReference type="SUPFAM" id="SSF51735">
    <property type="entry name" value="NAD(P)-binding Rossmann-fold domains"/>
    <property type="match status" value="1"/>
</dbReference>
<dbReference type="Gene3D" id="3.40.50.720">
    <property type="entry name" value="NAD(P)-binding Rossmann-like Domain"/>
    <property type="match status" value="1"/>
</dbReference>
<dbReference type="PRINTS" id="PR00080">
    <property type="entry name" value="SDRFAMILY"/>
</dbReference>
<dbReference type="InterPro" id="IPR057326">
    <property type="entry name" value="KR_dom"/>
</dbReference>
<dbReference type="SMART" id="SM00822">
    <property type="entry name" value="PKS_KR"/>
    <property type="match status" value="1"/>
</dbReference>
<keyword evidence="3" id="KW-0614">Plasmid</keyword>
<dbReference type="EMBL" id="CP060053">
    <property type="protein sequence ID" value="QNE07473.1"/>
    <property type="molecule type" value="Genomic_DNA"/>
</dbReference>
<dbReference type="Proteomes" id="UP000515297">
    <property type="component" value="Plasmid plas1"/>
</dbReference>
<evidence type="ECO:0000313" key="3">
    <source>
        <dbReference type="EMBL" id="ARU17969.1"/>
    </source>
</evidence>
<dbReference type="InterPro" id="IPR002347">
    <property type="entry name" value="SDR_fam"/>
</dbReference>
<dbReference type="EMBL" id="CP019603">
    <property type="protein sequence ID" value="ARU17969.1"/>
    <property type="molecule type" value="Genomic_DNA"/>
</dbReference>
<geneLocation type="plasmid" evidence="5">
    <name>pcme4a9i</name>
</geneLocation>
<comment type="similarity">
    <text evidence="1">Belongs to the short-chain dehydrogenases/reductases (SDR) family.</text>
</comment>
<accession>A0A1Z1FGN4</accession>
<dbReference type="GO" id="GO:0016616">
    <property type="term" value="F:oxidoreductase activity, acting on the CH-OH group of donors, NAD or NADP as acceptor"/>
    <property type="evidence" value="ECO:0007669"/>
    <property type="project" value="TreeGrafter"/>
</dbReference>
<dbReference type="RefSeq" id="WP_066850438.1">
    <property type="nucleotide sequence ID" value="NZ_CP019603.1"/>
</dbReference>
<dbReference type="Proteomes" id="UP000195807">
    <property type="component" value="Plasmid pCME4A9I"/>
</dbReference>
<dbReference type="KEGG" id="cman:A9D14_16780"/>
<reference evidence="4 6" key="2">
    <citation type="submission" date="2020-08" db="EMBL/GenBank/DDBJ databases">
        <authorList>
            <person name="Liu G."/>
            <person name="Sun C."/>
        </authorList>
    </citation>
    <scope>NUCLEOTIDE SEQUENCE [LARGE SCALE GENOMIC DNA]</scope>
    <source>
        <strain evidence="4 6">OT19</strain>
        <plasmid evidence="4 6">plas1</plasmid>
    </source>
</reference>
<reference evidence="3 5" key="1">
    <citation type="submission" date="2017-01" db="EMBL/GenBank/DDBJ databases">
        <title>Complete genome sequence of esterase-producing bacterium Croceicoccus marinus E4A9.</title>
        <authorList>
            <person name="Wu Y.-H."/>
            <person name="Cheng H."/>
            <person name="Xu L."/>
            <person name="Huo Y.-Y."/>
            <person name="Wang C.-S."/>
            <person name="Xu X.-W."/>
        </authorList>
    </citation>
    <scope>NUCLEOTIDE SEQUENCE [LARGE SCALE GENOMIC DNA]</scope>
    <source>
        <strain evidence="3 5">E4A9</strain>
        <plasmid evidence="3">pCME4A9I</plasmid>
        <plasmid evidence="5">Plasmid pcme4a9i</plasmid>
    </source>
</reference>
<geneLocation type="plasmid" evidence="3">
    <name>pCME4A9I</name>
</geneLocation>
<dbReference type="Pfam" id="PF13561">
    <property type="entry name" value="adh_short_C2"/>
    <property type="match status" value="1"/>
</dbReference>
<name>A0A1Z1FGN4_9SPHN</name>
<evidence type="ECO:0000259" key="2">
    <source>
        <dbReference type="SMART" id="SM00822"/>
    </source>
</evidence>
<protein>
    <submittedName>
        <fullName evidence="3">Dehydrogenase</fullName>
    </submittedName>
    <submittedName>
        <fullName evidence="4">SDR family oxidoreductase</fullName>
    </submittedName>
</protein>
<keyword evidence="5" id="KW-1185">Reference proteome</keyword>
<evidence type="ECO:0000313" key="5">
    <source>
        <dbReference type="Proteomes" id="UP000195807"/>
    </source>
</evidence>
<geneLocation type="plasmid" evidence="4 6">
    <name>plas1</name>
</geneLocation>
<feature type="domain" description="Ketoreductase" evidence="2">
    <location>
        <begin position="8"/>
        <end position="201"/>
    </location>
</feature>
<evidence type="ECO:0000313" key="4">
    <source>
        <dbReference type="EMBL" id="QNE07473.1"/>
    </source>
</evidence>
<dbReference type="PANTHER" id="PTHR42760">
    <property type="entry name" value="SHORT-CHAIN DEHYDROGENASES/REDUCTASES FAMILY MEMBER"/>
    <property type="match status" value="1"/>
</dbReference>
<dbReference type="InterPro" id="IPR036291">
    <property type="entry name" value="NAD(P)-bd_dom_sf"/>
</dbReference>